<gene>
    <name evidence="3" type="ORF">ABRQ22_00430</name>
</gene>
<keyword evidence="2" id="KW-0812">Transmembrane</keyword>
<dbReference type="RefSeq" id="WP_353708193.1">
    <property type="nucleotide sequence ID" value="NZ_CP159290.1"/>
</dbReference>
<feature type="transmembrane region" description="Helical" evidence="2">
    <location>
        <begin position="137"/>
        <end position="158"/>
    </location>
</feature>
<sequence>MPSSRTVPAVVVAGTLTAVLWVVTGRLGDWLSGAPLPVPGTLVRALLPHPTASVAGGAPVSGSTLLTAALAGAIVAAGTQLVLRRLPSGTGRWATFLGVWFAVVAASALAATAAWFAGVTLPWRADTITELVATALGGWWGLVNGLLVGLAVVVTRALTDRRDDPAGTRHTRAPATVRAWPAALAAGTATGALWAAAGVGRTLLPGASDPQSPWGVARDVVLLPSARLAVDRDALLADPVHLVLPLGVGLAVGLLTALAARRLPPAEGRWALLLAVWFACVAGAALAAAVPVVVSTVTSGGVLPDAGRVLPVLQAGLAWGLVGGVLVAPLAVVVHRAAGAVPDAAGDAEEPWPAPAATPAADTEERGAAPGTDGSSTEPADAADRSDGSEGPDRERAARAERDEVPASV</sequence>
<organism evidence="3">
    <name type="scientific">Cellulosimicrobium sp. ES-005</name>
    <dbReference type="NCBI Taxonomy" id="3163031"/>
    <lineage>
        <taxon>Bacteria</taxon>
        <taxon>Bacillati</taxon>
        <taxon>Actinomycetota</taxon>
        <taxon>Actinomycetes</taxon>
        <taxon>Micrococcales</taxon>
        <taxon>Promicromonosporaceae</taxon>
        <taxon>Cellulosimicrobium</taxon>
    </lineage>
</organism>
<name>A0AAU8FZZ9_9MICO</name>
<dbReference type="AlphaFoldDB" id="A0AAU8FZZ9"/>
<feature type="transmembrane region" description="Helical" evidence="2">
    <location>
        <begin position="179"/>
        <end position="197"/>
    </location>
</feature>
<feature type="transmembrane region" description="Helical" evidence="2">
    <location>
        <begin position="95"/>
        <end position="117"/>
    </location>
</feature>
<feature type="transmembrane region" description="Helical" evidence="2">
    <location>
        <begin position="65"/>
        <end position="83"/>
    </location>
</feature>
<feature type="region of interest" description="Disordered" evidence="1">
    <location>
        <begin position="343"/>
        <end position="409"/>
    </location>
</feature>
<feature type="transmembrane region" description="Helical" evidence="2">
    <location>
        <begin position="272"/>
        <end position="294"/>
    </location>
</feature>
<feature type="compositionally biased region" description="Basic and acidic residues" evidence="1">
    <location>
        <begin position="382"/>
        <end position="409"/>
    </location>
</feature>
<evidence type="ECO:0000256" key="1">
    <source>
        <dbReference type="SAM" id="MobiDB-lite"/>
    </source>
</evidence>
<feature type="transmembrane region" description="Helical" evidence="2">
    <location>
        <begin position="242"/>
        <end position="260"/>
    </location>
</feature>
<evidence type="ECO:0000313" key="3">
    <source>
        <dbReference type="EMBL" id="XCH30198.1"/>
    </source>
</evidence>
<dbReference type="EMBL" id="CP159290">
    <property type="protein sequence ID" value="XCH30198.1"/>
    <property type="molecule type" value="Genomic_DNA"/>
</dbReference>
<evidence type="ECO:0000256" key="2">
    <source>
        <dbReference type="SAM" id="Phobius"/>
    </source>
</evidence>
<proteinExistence type="predicted"/>
<protein>
    <recommendedName>
        <fullName evidence="4">Integral membrane protein</fullName>
    </recommendedName>
</protein>
<feature type="transmembrane region" description="Helical" evidence="2">
    <location>
        <begin position="314"/>
        <end position="334"/>
    </location>
</feature>
<accession>A0AAU8FZZ9</accession>
<keyword evidence="2" id="KW-0472">Membrane</keyword>
<evidence type="ECO:0008006" key="4">
    <source>
        <dbReference type="Google" id="ProtNLM"/>
    </source>
</evidence>
<keyword evidence="2" id="KW-1133">Transmembrane helix</keyword>
<reference evidence="3" key="1">
    <citation type="submission" date="2024-06" db="EMBL/GenBank/DDBJ databases">
        <title>Complete genome sequence of the cellulolytic actinobacterium, Cellulosimicrobium ES-005.</title>
        <authorList>
            <person name="Matthews C.T."/>
            <person name="Underwood K.D."/>
            <person name="Ghanchi K.M."/>
            <person name="Fields S.D."/>
            <person name="Gardner S.G."/>
        </authorList>
    </citation>
    <scope>NUCLEOTIDE SEQUENCE</scope>
    <source>
        <strain evidence="3">ES-005</strain>
    </source>
</reference>